<dbReference type="EMBL" id="JADBEM010000001">
    <property type="protein sequence ID" value="MBE1610451.1"/>
    <property type="molecule type" value="Genomic_DNA"/>
</dbReference>
<dbReference type="AlphaFoldDB" id="A0A927N1B1"/>
<evidence type="ECO:0000256" key="1">
    <source>
        <dbReference type="SAM" id="MobiDB-lite"/>
    </source>
</evidence>
<sequence length="359" mass="37135">MLAIVGVVVLVLAVGGGAAWLGSNWNRSSTSEVSGDYYGRSVDKPRPSPTYQEPGGTGGSMGVGLATSLTASGYSCTRTVGERSAVLTCFQTTEKPVPTLASVTALIGGDQVVDVKAEVAVDPAWTRLDAGTGNNFDRYAPDVSAAATRAFGIVALATIPDGERPPLDKAMRTSGIEQSTENVETSVGTVTVAIRRAGSSTFALERDEDNATRLDYSPGLSLVTPAQIESAVEAAGLSCDRAADSMTCTKGTVRLQASYPRPTMKGTDHTITSVTVRGEAPDGRAEQGLVDAAKAVTGVVVGTFGGDMPVRAWAGNCFARTTVRTVAGASTLTCTPEFEGTARSPRVAAYEFSVKAVDY</sequence>
<keyword evidence="3" id="KW-1185">Reference proteome</keyword>
<organism evidence="2 3">
    <name type="scientific">Actinopolymorpha pittospori</name>
    <dbReference type="NCBI Taxonomy" id="648752"/>
    <lineage>
        <taxon>Bacteria</taxon>
        <taxon>Bacillati</taxon>
        <taxon>Actinomycetota</taxon>
        <taxon>Actinomycetes</taxon>
        <taxon>Propionibacteriales</taxon>
        <taxon>Actinopolymorphaceae</taxon>
        <taxon>Actinopolymorpha</taxon>
    </lineage>
</organism>
<reference evidence="2" key="1">
    <citation type="submission" date="2020-10" db="EMBL/GenBank/DDBJ databases">
        <title>Sequencing the genomes of 1000 actinobacteria strains.</title>
        <authorList>
            <person name="Klenk H.-P."/>
        </authorList>
    </citation>
    <scope>NUCLEOTIDE SEQUENCE</scope>
    <source>
        <strain evidence="2">DSM 45354</strain>
    </source>
</reference>
<evidence type="ECO:0000313" key="3">
    <source>
        <dbReference type="Proteomes" id="UP000638648"/>
    </source>
</evidence>
<dbReference type="Proteomes" id="UP000638648">
    <property type="component" value="Unassembled WGS sequence"/>
</dbReference>
<accession>A0A927N1B1</accession>
<feature type="region of interest" description="Disordered" evidence="1">
    <location>
        <begin position="28"/>
        <end position="59"/>
    </location>
</feature>
<comment type="caution">
    <text evidence="2">The sequence shown here is derived from an EMBL/GenBank/DDBJ whole genome shotgun (WGS) entry which is preliminary data.</text>
</comment>
<gene>
    <name evidence="2" type="ORF">HEB94_007299</name>
</gene>
<protein>
    <submittedName>
        <fullName evidence="2">Uncharacterized protein</fullName>
    </submittedName>
</protein>
<dbReference type="RefSeq" id="WP_192753818.1">
    <property type="nucleotide sequence ID" value="NZ_BAABJL010000095.1"/>
</dbReference>
<proteinExistence type="predicted"/>
<evidence type="ECO:0000313" key="2">
    <source>
        <dbReference type="EMBL" id="MBE1610451.1"/>
    </source>
</evidence>
<name>A0A927N1B1_9ACTN</name>